<dbReference type="EnsemblProtists" id="EKX39448">
    <property type="protein sequence ID" value="EKX39448"/>
    <property type="gene ID" value="GUITHDRAFT_143448"/>
</dbReference>
<keyword evidence="1" id="KW-0732">Signal</keyword>
<dbReference type="PaxDb" id="55529-EKX39448"/>
<sequence length="250" mass="27643">MKTRTSWLLLLMFAMSVSSDLHEESAGCFITVLHPRAFSQVPPSLVDVRACSNCPGKVAELLVSMEGAAVSLPFEDWQTTNASCPLMVHAKLRGIKEGTASLRVSLVFHDGGQELRVVSEAVVVRSVADPLKRFLFLLHVDSLWKLREVEGEMRTRDSDVVAVVCSPPMEEDELRQYVDSELEFLSTTNSHLAQACSEKENGVEEEVLSSDPGGSVCSPRDIVSAPHAIGRFGEVTRLWDCEQVEHGWWC</sequence>
<feature type="chain" id="PRO_5008770455" evidence="1">
    <location>
        <begin position="20"/>
        <end position="250"/>
    </location>
</feature>
<evidence type="ECO:0000313" key="2">
    <source>
        <dbReference type="EMBL" id="EKX39448.1"/>
    </source>
</evidence>
<evidence type="ECO:0000313" key="4">
    <source>
        <dbReference type="Proteomes" id="UP000011087"/>
    </source>
</evidence>
<reference evidence="2 4" key="1">
    <citation type="journal article" date="2012" name="Nature">
        <title>Algal genomes reveal evolutionary mosaicism and the fate of nucleomorphs.</title>
        <authorList>
            <consortium name="DOE Joint Genome Institute"/>
            <person name="Curtis B.A."/>
            <person name="Tanifuji G."/>
            <person name="Burki F."/>
            <person name="Gruber A."/>
            <person name="Irimia M."/>
            <person name="Maruyama S."/>
            <person name="Arias M.C."/>
            <person name="Ball S.G."/>
            <person name="Gile G.H."/>
            <person name="Hirakawa Y."/>
            <person name="Hopkins J.F."/>
            <person name="Kuo A."/>
            <person name="Rensing S.A."/>
            <person name="Schmutz J."/>
            <person name="Symeonidi A."/>
            <person name="Elias M."/>
            <person name="Eveleigh R.J."/>
            <person name="Herman E.K."/>
            <person name="Klute M.J."/>
            <person name="Nakayama T."/>
            <person name="Obornik M."/>
            <person name="Reyes-Prieto A."/>
            <person name="Armbrust E.V."/>
            <person name="Aves S.J."/>
            <person name="Beiko R.G."/>
            <person name="Coutinho P."/>
            <person name="Dacks J.B."/>
            <person name="Durnford D.G."/>
            <person name="Fast N.M."/>
            <person name="Green B.R."/>
            <person name="Grisdale C.J."/>
            <person name="Hempel F."/>
            <person name="Henrissat B."/>
            <person name="Hoppner M.P."/>
            <person name="Ishida K."/>
            <person name="Kim E."/>
            <person name="Koreny L."/>
            <person name="Kroth P.G."/>
            <person name="Liu Y."/>
            <person name="Malik S.B."/>
            <person name="Maier U.G."/>
            <person name="McRose D."/>
            <person name="Mock T."/>
            <person name="Neilson J.A."/>
            <person name="Onodera N.T."/>
            <person name="Poole A.M."/>
            <person name="Pritham E.J."/>
            <person name="Richards T.A."/>
            <person name="Rocap G."/>
            <person name="Roy S.W."/>
            <person name="Sarai C."/>
            <person name="Schaack S."/>
            <person name="Shirato S."/>
            <person name="Slamovits C.H."/>
            <person name="Spencer D.F."/>
            <person name="Suzuki S."/>
            <person name="Worden A.Z."/>
            <person name="Zauner S."/>
            <person name="Barry K."/>
            <person name="Bell C."/>
            <person name="Bharti A.K."/>
            <person name="Crow J.A."/>
            <person name="Grimwood J."/>
            <person name="Kramer R."/>
            <person name="Lindquist E."/>
            <person name="Lucas S."/>
            <person name="Salamov A."/>
            <person name="McFadden G.I."/>
            <person name="Lane C.E."/>
            <person name="Keeling P.J."/>
            <person name="Gray M.W."/>
            <person name="Grigoriev I.V."/>
            <person name="Archibald J.M."/>
        </authorList>
    </citation>
    <scope>NUCLEOTIDE SEQUENCE</scope>
    <source>
        <strain evidence="2 4">CCMP2712</strain>
    </source>
</reference>
<dbReference type="HOGENOM" id="CLU_1113121_0_0_1"/>
<dbReference type="KEGG" id="gtt:GUITHDRAFT_143448"/>
<proteinExistence type="predicted"/>
<protein>
    <submittedName>
        <fullName evidence="2 3">Uncharacterized protein</fullName>
    </submittedName>
</protein>
<reference evidence="4" key="2">
    <citation type="submission" date="2012-11" db="EMBL/GenBank/DDBJ databases">
        <authorList>
            <person name="Kuo A."/>
            <person name="Curtis B.A."/>
            <person name="Tanifuji G."/>
            <person name="Burki F."/>
            <person name="Gruber A."/>
            <person name="Irimia M."/>
            <person name="Maruyama S."/>
            <person name="Arias M.C."/>
            <person name="Ball S.G."/>
            <person name="Gile G.H."/>
            <person name="Hirakawa Y."/>
            <person name="Hopkins J.F."/>
            <person name="Rensing S.A."/>
            <person name="Schmutz J."/>
            <person name="Symeonidi A."/>
            <person name="Elias M."/>
            <person name="Eveleigh R.J."/>
            <person name="Herman E.K."/>
            <person name="Klute M.J."/>
            <person name="Nakayama T."/>
            <person name="Obornik M."/>
            <person name="Reyes-Prieto A."/>
            <person name="Armbrust E.V."/>
            <person name="Aves S.J."/>
            <person name="Beiko R.G."/>
            <person name="Coutinho P."/>
            <person name="Dacks J.B."/>
            <person name="Durnford D.G."/>
            <person name="Fast N.M."/>
            <person name="Green B.R."/>
            <person name="Grisdale C."/>
            <person name="Hempe F."/>
            <person name="Henrissat B."/>
            <person name="Hoppner M.P."/>
            <person name="Ishida K.-I."/>
            <person name="Kim E."/>
            <person name="Koreny L."/>
            <person name="Kroth P.G."/>
            <person name="Liu Y."/>
            <person name="Malik S.-B."/>
            <person name="Maier U.G."/>
            <person name="McRose D."/>
            <person name="Mock T."/>
            <person name="Neilson J.A."/>
            <person name="Onodera N.T."/>
            <person name="Poole A.M."/>
            <person name="Pritham E.J."/>
            <person name="Richards T.A."/>
            <person name="Rocap G."/>
            <person name="Roy S.W."/>
            <person name="Sarai C."/>
            <person name="Schaack S."/>
            <person name="Shirato S."/>
            <person name="Slamovits C.H."/>
            <person name="Spencer D.F."/>
            <person name="Suzuki S."/>
            <person name="Worden A.Z."/>
            <person name="Zauner S."/>
            <person name="Barry K."/>
            <person name="Bell C."/>
            <person name="Bharti A.K."/>
            <person name="Crow J.A."/>
            <person name="Grimwood J."/>
            <person name="Kramer R."/>
            <person name="Lindquist E."/>
            <person name="Lucas S."/>
            <person name="Salamov A."/>
            <person name="McFadden G.I."/>
            <person name="Lane C.E."/>
            <person name="Keeling P.J."/>
            <person name="Gray M.W."/>
            <person name="Grigoriev I.V."/>
            <person name="Archibald J.M."/>
        </authorList>
    </citation>
    <scope>NUCLEOTIDE SEQUENCE</scope>
    <source>
        <strain evidence="4">CCMP2712</strain>
    </source>
</reference>
<feature type="signal peptide" evidence="1">
    <location>
        <begin position="1"/>
        <end position="19"/>
    </location>
</feature>
<dbReference type="EMBL" id="JH993039">
    <property type="protein sequence ID" value="EKX39448.1"/>
    <property type="molecule type" value="Genomic_DNA"/>
</dbReference>
<evidence type="ECO:0000256" key="1">
    <source>
        <dbReference type="SAM" id="SignalP"/>
    </source>
</evidence>
<organism evidence="2">
    <name type="scientific">Guillardia theta (strain CCMP2712)</name>
    <name type="common">Cryptophyte</name>
    <dbReference type="NCBI Taxonomy" id="905079"/>
    <lineage>
        <taxon>Eukaryota</taxon>
        <taxon>Cryptophyceae</taxon>
        <taxon>Pyrenomonadales</taxon>
        <taxon>Geminigeraceae</taxon>
        <taxon>Guillardia</taxon>
    </lineage>
</organism>
<dbReference type="Proteomes" id="UP000011087">
    <property type="component" value="Unassembled WGS sequence"/>
</dbReference>
<gene>
    <name evidence="2" type="ORF">GUITHDRAFT_143448</name>
</gene>
<dbReference type="GeneID" id="17296257"/>
<dbReference type="RefSeq" id="XP_005826428.1">
    <property type="nucleotide sequence ID" value="XM_005826371.1"/>
</dbReference>
<reference evidence="3" key="3">
    <citation type="submission" date="2016-03" db="UniProtKB">
        <authorList>
            <consortium name="EnsemblProtists"/>
        </authorList>
    </citation>
    <scope>IDENTIFICATION</scope>
</reference>
<evidence type="ECO:0000313" key="3">
    <source>
        <dbReference type="EnsemblProtists" id="EKX39448"/>
    </source>
</evidence>
<accession>L1IT89</accession>
<keyword evidence="4" id="KW-1185">Reference proteome</keyword>
<dbReference type="AlphaFoldDB" id="L1IT89"/>
<name>L1IT89_GUITC</name>